<dbReference type="Pfam" id="PF17189">
    <property type="entry name" value="Glyco_hydro_30C"/>
    <property type="match status" value="1"/>
</dbReference>
<dbReference type="STRING" id="632292.Calhy_0671"/>
<dbReference type="Proteomes" id="UP000006890">
    <property type="component" value="Chromosome"/>
</dbReference>
<dbReference type="InterPro" id="IPR039514">
    <property type="entry name" value="6GAL-like"/>
</dbReference>
<proteinExistence type="predicted"/>
<keyword evidence="1" id="KW-0472">Membrane</keyword>
<dbReference type="EMBL" id="CP002219">
    <property type="protein sequence ID" value="ADQ06412.1"/>
    <property type="molecule type" value="Genomic_DNA"/>
</dbReference>
<organism evidence="4 5">
    <name type="scientific">Caldicellulosiruptor hydrothermalis (strain DSM 18901 / VKM B-2411 / 108)</name>
    <dbReference type="NCBI Taxonomy" id="632292"/>
    <lineage>
        <taxon>Bacteria</taxon>
        <taxon>Bacillati</taxon>
        <taxon>Bacillota</taxon>
        <taxon>Bacillota incertae sedis</taxon>
        <taxon>Caldicellulosiruptorales</taxon>
        <taxon>Caldicellulosiruptoraceae</taxon>
        <taxon>Caldicellulosiruptor</taxon>
    </lineage>
</organism>
<dbReference type="InterPro" id="IPR013780">
    <property type="entry name" value="Glyco_hydro_b"/>
</dbReference>
<dbReference type="KEGG" id="chd:Calhy_0671"/>
<dbReference type="InterPro" id="IPR039743">
    <property type="entry name" value="6GAL/EXGAL"/>
</dbReference>
<dbReference type="Pfam" id="PF14587">
    <property type="entry name" value="Glyco_hydr_30_2"/>
    <property type="match status" value="1"/>
</dbReference>
<evidence type="ECO:0000313" key="5">
    <source>
        <dbReference type="Proteomes" id="UP000006890"/>
    </source>
</evidence>
<dbReference type="SUPFAM" id="SSF51445">
    <property type="entry name" value="(Trans)glycosidases"/>
    <property type="match status" value="1"/>
</dbReference>
<protein>
    <submittedName>
        <fullName evidence="4">Fibronectin type III domain protein</fullName>
    </submittedName>
</protein>
<dbReference type="eggNOG" id="COG5520">
    <property type="taxonomic scope" value="Bacteria"/>
</dbReference>
<dbReference type="RefSeq" id="WP_013402614.1">
    <property type="nucleotide sequence ID" value="NC_014652.1"/>
</dbReference>
<evidence type="ECO:0000256" key="1">
    <source>
        <dbReference type="SAM" id="Phobius"/>
    </source>
</evidence>
<keyword evidence="1" id="KW-0812">Transmembrane</keyword>
<accession>E4QDB7</accession>
<dbReference type="OrthoDB" id="9806701at2"/>
<gene>
    <name evidence="4" type="ordered locus">Calhy_0671</name>
</gene>
<dbReference type="PANTHER" id="PTHR42767:SF1">
    <property type="entry name" value="ENDO-BETA-1,6-GALACTANASE-LIKE DOMAIN-CONTAINING PROTEIN"/>
    <property type="match status" value="1"/>
</dbReference>
<dbReference type="InterPro" id="IPR033452">
    <property type="entry name" value="GH30_C"/>
</dbReference>
<evidence type="ECO:0000259" key="3">
    <source>
        <dbReference type="Pfam" id="PF17189"/>
    </source>
</evidence>
<dbReference type="AlphaFoldDB" id="E4QDB7"/>
<feature type="transmembrane region" description="Helical" evidence="1">
    <location>
        <begin position="18"/>
        <end position="37"/>
    </location>
</feature>
<feature type="domain" description="Glycosyl hydrolase family 30 beta sandwich" evidence="3">
    <location>
        <begin position="399"/>
        <end position="482"/>
    </location>
</feature>
<name>E4QDB7_CALH1</name>
<dbReference type="SUPFAM" id="SSF51011">
    <property type="entry name" value="Glycosyl hydrolase domain"/>
    <property type="match status" value="1"/>
</dbReference>
<dbReference type="Gene3D" id="3.20.20.80">
    <property type="entry name" value="Glycosidases"/>
    <property type="match status" value="1"/>
</dbReference>
<evidence type="ECO:0000259" key="2">
    <source>
        <dbReference type="Pfam" id="PF14587"/>
    </source>
</evidence>
<dbReference type="Gene3D" id="2.60.40.1180">
    <property type="entry name" value="Golgi alpha-mannosidase II"/>
    <property type="match status" value="1"/>
</dbReference>
<reference key="1">
    <citation type="submission" date="2010-09" db="EMBL/GenBank/DDBJ databases">
        <title>Complete sequence of Caldicellulosiruptor hydrothermalis 108.</title>
        <authorList>
            <consortium name="US DOE Joint Genome Institute"/>
            <person name="Lucas S."/>
            <person name="Copeland A."/>
            <person name="Lapidus A."/>
            <person name="Cheng J.-F."/>
            <person name="Bruce D."/>
            <person name="Goodwin L."/>
            <person name="Pitluck S."/>
            <person name="Davenport K."/>
            <person name="Detter J.C."/>
            <person name="Han C."/>
            <person name="Tapia R."/>
            <person name="Land M."/>
            <person name="Hauser L."/>
            <person name="Chang Y.-J."/>
            <person name="Jeffries C."/>
            <person name="Kyrpides N."/>
            <person name="Ivanova N."/>
            <person name="Mikhailova N."/>
            <person name="Blumer-Schuette S.E."/>
            <person name="Kelly R.M."/>
            <person name="Woyke T."/>
        </authorList>
    </citation>
    <scope>NUCLEOTIDE SEQUENCE</scope>
    <source>
        <strain>108</strain>
    </source>
</reference>
<dbReference type="InterPro" id="IPR017853">
    <property type="entry name" value="GH"/>
</dbReference>
<keyword evidence="5" id="KW-1185">Reference proteome</keyword>
<dbReference type="CAZy" id="GH30">
    <property type="family name" value="Glycoside Hydrolase Family 30"/>
</dbReference>
<evidence type="ECO:0000313" key="4">
    <source>
        <dbReference type="EMBL" id="ADQ06412.1"/>
    </source>
</evidence>
<dbReference type="HOGENOM" id="CLU_031530_0_0_9"/>
<sequence length="486" mass="56145">MFFMEVGKESAWKMLKKLIKVISAVMIITIFSSNVMIGKGRINNAITAEITILPQKKYQKIEGFGVSGAWWAQDVGSWSNLGEILDYLFHKEKGIGLTIYRYNVGAGPKYNNVNDPWRRTECFEVAPGKYDWNRDKNAQKALFEAVKRGVDTVVLFANSPPGRMTKNGYTSGDFWGGSNFKSGMEKEFSKFLCDVAEYFIKKGVPVKYISPINEPQWNWKENQEGCHYTVEEAYRVAKALVAEIKRRKLKVKPSFIESGKWFDPDYTFKMYELLTNDKEIREIMDHFAVHSYWSDEFDKKMAKNFFDKTKFKLPLYMTEWCQMESGRDLGMGGALKLAKTLHEDLTILSVSSWQHWIAVSCYDYNDGLIYVDKNTHKYYVAKRLWAFGNWSRYVRPGYVRIDAKSKSDTDLLVSSFISPDDKRIVTIVINQAEDSKNVKFKGVENYKAVKIIETNEKNSLKEIYKGPKKDIYTLTPTSVTTFVFSL</sequence>
<feature type="domain" description="Endo-beta-1,6-galactanase-like" evidence="2">
    <location>
        <begin position="49"/>
        <end position="370"/>
    </location>
</feature>
<reference evidence="4 5" key="2">
    <citation type="journal article" date="2011" name="J. Bacteriol.">
        <title>Complete genome sequences for the anaerobic, extremely thermophilic plant biomass-degrading bacteria Caldicellulosiruptor hydrothermalis, Caldicellulosiruptor kristjanssonii, Caldicellulosiruptor kronotskyensis, Caldicellulosiruptor owensenis, and Caldicellulosiruptor lactoaceticus.</title>
        <authorList>
            <person name="Blumer-Schuette S.E."/>
            <person name="Ozdemir I."/>
            <person name="Mistry D."/>
            <person name="Lucas S."/>
            <person name="Lapidus A."/>
            <person name="Cheng J.F."/>
            <person name="Goodwin L.A."/>
            <person name="Pitluck S."/>
            <person name="Land M.L."/>
            <person name="Hauser L.J."/>
            <person name="Woyke T."/>
            <person name="Mikhailova N."/>
            <person name="Pati A."/>
            <person name="Kyrpides N.C."/>
            <person name="Ivanova N."/>
            <person name="Detter J.C."/>
            <person name="Walston-Davenport K."/>
            <person name="Han S."/>
            <person name="Adams M.W."/>
            <person name="Kelly R.M."/>
        </authorList>
    </citation>
    <scope>NUCLEOTIDE SEQUENCE [LARGE SCALE GENOMIC DNA]</scope>
    <source>
        <strain evidence="5">DSM 18901 / VKM B-2411 / 108</strain>
    </source>
</reference>
<keyword evidence="1" id="KW-1133">Transmembrane helix</keyword>
<dbReference type="PANTHER" id="PTHR42767">
    <property type="entry name" value="ENDO-BETA-1,6-GALACTANASE"/>
    <property type="match status" value="1"/>
</dbReference>
<dbReference type="GO" id="GO:0004553">
    <property type="term" value="F:hydrolase activity, hydrolyzing O-glycosyl compounds"/>
    <property type="evidence" value="ECO:0007669"/>
    <property type="project" value="InterPro"/>
</dbReference>